<feature type="transmembrane region" description="Helical" evidence="5">
    <location>
        <begin position="163"/>
        <end position="183"/>
    </location>
</feature>
<reference evidence="7" key="1">
    <citation type="journal article" date="2018" name="Genome Biol. Evol.">
        <title>Genomics and development of Lentinus tigrinus, a white-rot wood-decaying mushroom with dimorphic fruiting bodies.</title>
        <authorList>
            <person name="Wu B."/>
            <person name="Xu Z."/>
            <person name="Knudson A."/>
            <person name="Carlson A."/>
            <person name="Chen N."/>
            <person name="Kovaka S."/>
            <person name="LaButti K."/>
            <person name="Lipzen A."/>
            <person name="Pennachio C."/>
            <person name="Riley R."/>
            <person name="Schakwitz W."/>
            <person name="Umezawa K."/>
            <person name="Ohm R.A."/>
            <person name="Grigoriev I.V."/>
            <person name="Nagy L.G."/>
            <person name="Gibbons J."/>
            <person name="Hibbett D."/>
        </authorList>
    </citation>
    <scope>NUCLEOTIDE SEQUENCE [LARGE SCALE GENOMIC DNA]</scope>
    <source>
        <strain evidence="7">ALCF2SS1-6</strain>
    </source>
</reference>
<name>A0A5C2SFC6_9APHY</name>
<evidence type="ECO:0000256" key="2">
    <source>
        <dbReference type="ARBA" id="ARBA00022692"/>
    </source>
</evidence>
<dbReference type="EMBL" id="ML122259">
    <property type="protein sequence ID" value="RPD62525.1"/>
    <property type="molecule type" value="Genomic_DNA"/>
</dbReference>
<keyword evidence="5" id="KW-0808">Transferase</keyword>
<dbReference type="PANTHER" id="PTHR12714:SF9">
    <property type="entry name" value="PROTEIN-S-ISOPRENYLCYSTEINE O-METHYLTRANSFERASE"/>
    <property type="match status" value="1"/>
</dbReference>
<comment type="similarity">
    <text evidence="5">Belongs to the class VI-like SAM-binding methyltransferase superfamily. Isoprenylcysteine carboxyl methyltransferase family.</text>
</comment>
<dbReference type="EC" id="2.1.1.100" evidence="5"/>
<dbReference type="Pfam" id="PF04140">
    <property type="entry name" value="ICMT"/>
    <property type="match status" value="1"/>
</dbReference>
<comment type="subcellular location">
    <subcellularLocation>
        <location evidence="5">Endoplasmic reticulum membrane</location>
        <topology evidence="5">Multi-pass membrane protein</topology>
    </subcellularLocation>
    <subcellularLocation>
        <location evidence="1">Membrane</location>
        <topology evidence="1">Multi-pass membrane protein</topology>
    </subcellularLocation>
</comment>
<dbReference type="InterPro" id="IPR007269">
    <property type="entry name" value="ICMT_MeTrfase"/>
</dbReference>
<feature type="transmembrane region" description="Helical" evidence="5">
    <location>
        <begin position="61"/>
        <end position="84"/>
    </location>
</feature>
<evidence type="ECO:0000313" key="7">
    <source>
        <dbReference type="EMBL" id="RPD62525.1"/>
    </source>
</evidence>
<keyword evidence="2 5" id="KW-0812">Transmembrane</keyword>
<dbReference type="Gene3D" id="1.20.120.1630">
    <property type="match status" value="1"/>
</dbReference>
<keyword evidence="4 5" id="KW-0472">Membrane</keyword>
<keyword evidence="5" id="KW-0489">Methyltransferase</keyword>
<feature type="chain" id="PRO_5023083412" description="Protein-S-isoprenylcysteine O-methyltransferase" evidence="6">
    <location>
        <begin position="21"/>
        <end position="247"/>
    </location>
</feature>
<dbReference type="AlphaFoldDB" id="A0A5C2SFC6"/>
<evidence type="ECO:0000256" key="5">
    <source>
        <dbReference type="RuleBase" id="RU362022"/>
    </source>
</evidence>
<proteinExistence type="inferred from homology"/>
<keyword evidence="5" id="KW-0256">Endoplasmic reticulum</keyword>
<gene>
    <name evidence="7" type="ORF">L227DRAFT_652019</name>
</gene>
<dbReference type="STRING" id="1328759.A0A5C2SFC6"/>
<evidence type="ECO:0000256" key="4">
    <source>
        <dbReference type="ARBA" id="ARBA00023136"/>
    </source>
</evidence>
<keyword evidence="5" id="KW-0949">S-adenosyl-L-methionine</keyword>
<dbReference type="OrthoDB" id="422086at2759"/>
<evidence type="ECO:0000313" key="8">
    <source>
        <dbReference type="Proteomes" id="UP000313359"/>
    </source>
</evidence>
<keyword evidence="8" id="KW-1185">Reference proteome</keyword>
<keyword evidence="3 5" id="KW-1133">Transmembrane helix</keyword>
<comment type="catalytic activity">
    <reaction evidence="5">
        <text>[protein]-C-terminal S-[(2E,6E)-farnesyl]-L-cysteine + S-adenosyl-L-methionine = [protein]-C-terminal S-[(2E,6E)-farnesyl]-L-cysteine methyl ester + S-adenosyl-L-homocysteine</text>
        <dbReference type="Rhea" id="RHEA:21672"/>
        <dbReference type="Rhea" id="RHEA-COMP:12125"/>
        <dbReference type="Rhea" id="RHEA-COMP:12126"/>
        <dbReference type="ChEBI" id="CHEBI:57856"/>
        <dbReference type="ChEBI" id="CHEBI:59789"/>
        <dbReference type="ChEBI" id="CHEBI:90510"/>
        <dbReference type="ChEBI" id="CHEBI:90511"/>
        <dbReference type="EC" id="2.1.1.100"/>
    </reaction>
</comment>
<organism evidence="7 8">
    <name type="scientific">Lentinus tigrinus ALCF2SS1-6</name>
    <dbReference type="NCBI Taxonomy" id="1328759"/>
    <lineage>
        <taxon>Eukaryota</taxon>
        <taxon>Fungi</taxon>
        <taxon>Dikarya</taxon>
        <taxon>Basidiomycota</taxon>
        <taxon>Agaricomycotina</taxon>
        <taxon>Agaricomycetes</taxon>
        <taxon>Polyporales</taxon>
        <taxon>Polyporaceae</taxon>
        <taxon>Lentinus</taxon>
    </lineage>
</organism>
<feature type="signal peptide" evidence="6">
    <location>
        <begin position="1"/>
        <end position="20"/>
    </location>
</feature>
<accession>A0A5C2SFC6</accession>
<dbReference type="GO" id="GO:0005789">
    <property type="term" value="C:endoplasmic reticulum membrane"/>
    <property type="evidence" value="ECO:0007669"/>
    <property type="project" value="UniProtKB-SubCell"/>
</dbReference>
<evidence type="ECO:0000256" key="1">
    <source>
        <dbReference type="ARBA" id="ARBA00004141"/>
    </source>
</evidence>
<protein>
    <recommendedName>
        <fullName evidence="5">Protein-S-isoprenylcysteine O-methyltransferase</fullName>
        <ecNumber evidence="5">2.1.1.100</ecNumber>
    </recommendedName>
</protein>
<evidence type="ECO:0000256" key="6">
    <source>
        <dbReference type="SAM" id="SignalP"/>
    </source>
</evidence>
<dbReference type="GO" id="GO:0004671">
    <property type="term" value="F:protein C-terminal S-isoprenylcysteine carboxyl O-methyltransferase activity"/>
    <property type="evidence" value="ECO:0007669"/>
    <property type="project" value="UniProtKB-EC"/>
</dbReference>
<dbReference type="Proteomes" id="UP000313359">
    <property type="component" value="Unassembled WGS sequence"/>
</dbReference>
<keyword evidence="6" id="KW-0732">Signal</keyword>
<feature type="transmembrane region" description="Helical" evidence="5">
    <location>
        <begin position="195"/>
        <end position="216"/>
    </location>
</feature>
<feature type="transmembrane region" description="Helical" evidence="5">
    <location>
        <begin position="104"/>
        <end position="123"/>
    </location>
</feature>
<dbReference type="GO" id="GO:0032259">
    <property type="term" value="P:methylation"/>
    <property type="evidence" value="ECO:0007669"/>
    <property type="project" value="UniProtKB-KW"/>
</dbReference>
<dbReference type="PANTHER" id="PTHR12714">
    <property type="entry name" value="PROTEIN-S ISOPRENYLCYSTEINE O-METHYLTRANSFERASE"/>
    <property type="match status" value="1"/>
</dbReference>
<sequence length="247" mass="27049">MHTPASVLLKIPLLVGILWANRVTYTAPTPVVTSRATAIPSEAGYLTVNLRPPWVRKASKLVVRSVVTVEVLYLLAAALFPSVVARTSSSTIPRLSASKTCKGIGITPSFALGWALLITGGFIRKACYREMGKNFTFELTIRKEHSLVTSGPYSIVRHPAYTAVNMVVAGTILCLFGKGSMLLECGVLGTWAGKLFALAWLAELLSVPSIMVFSRVRTEDAMLKKTFGQQWDEWASRTPYALLPWIY</sequence>
<evidence type="ECO:0000256" key="3">
    <source>
        <dbReference type="ARBA" id="ARBA00022989"/>
    </source>
</evidence>